<keyword evidence="7 8" id="KW-0472">Membrane</keyword>
<evidence type="ECO:0000313" key="11">
    <source>
        <dbReference type="Proteomes" id="UP000593564"/>
    </source>
</evidence>
<dbReference type="Proteomes" id="UP000593564">
    <property type="component" value="Unassembled WGS sequence"/>
</dbReference>
<feature type="transmembrane region" description="Helical" evidence="8">
    <location>
        <begin position="102"/>
        <end position="121"/>
    </location>
</feature>
<keyword evidence="11" id="KW-1185">Reference proteome</keyword>
<proteinExistence type="inferred from homology"/>
<comment type="caution">
    <text evidence="10">The sequence shown here is derived from an EMBL/GenBank/DDBJ whole genome shotgun (WGS) entry which is preliminary data.</text>
</comment>
<dbReference type="GO" id="GO:0005886">
    <property type="term" value="C:plasma membrane"/>
    <property type="evidence" value="ECO:0007669"/>
    <property type="project" value="UniProtKB-SubCell"/>
</dbReference>
<evidence type="ECO:0000256" key="1">
    <source>
        <dbReference type="ARBA" id="ARBA00004651"/>
    </source>
</evidence>
<evidence type="ECO:0000256" key="6">
    <source>
        <dbReference type="ARBA" id="ARBA00022989"/>
    </source>
</evidence>
<reference evidence="10 11" key="2">
    <citation type="submission" date="2020-07" db="EMBL/GenBank/DDBJ databases">
        <title>Genome assembly of wild tea tree DASZ reveals pedigree and selection history of tea varieties.</title>
        <authorList>
            <person name="Zhang W."/>
        </authorList>
    </citation>
    <scope>NUCLEOTIDE SEQUENCE [LARGE SCALE GENOMIC DNA]</scope>
    <source>
        <strain evidence="11">cv. G240</strain>
        <tissue evidence="10">Leaf</tissue>
    </source>
</reference>
<comment type="subcellular location">
    <subcellularLocation>
        <location evidence="1 8">Cell membrane</location>
        <topology evidence="1 8">Multi-pass membrane protein</topology>
    </subcellularLocation>
</comment>
<gene>
    <name evidence="10" type="ORF">HYC85_000352</name>
</gene>
<accession>A0A7J7I284</accession>
<comment type="subunit">
    <text evidence="3 8">Homodimer and heterodimers.</text>
</comment>
<keyword evidence="5 8" id="KW-0812">Transmembrane</keyword>
<evidence type="ECO:0000259" key="9">
    <source>
        <dbReference type="Pfam" id="PF04535"/>
    </source>
</evidence>
<evidence type="ECO:0000256" key="4">
    <source>
        <dbReference type="ARBA" id="ARBA00022475"/>
    </source>
</evidence>
<dbReference type="AlphaFoldDB" id="A0A7J7I284"/>
<dbReference type="PANTHER" id="PTHR33573">
    <property type="entry name" value="CASP-LIKE PROTEIN 4A4"/>
    <property type="match status" value="1"/>
</dbReference>
<dbReference type="PANTHER" id="PTHR33573:SF40">
    <property type="entry name" value="CASP-LIKE PROTEIN 4D2"/>
    <property type="match status" value="1"/>
</dbReference>
<evidence type="ECO:0000256" key="8">
    <source>
        <dbReference type="RuleBase" id="RU361233"/>
    </source>
</evidence>
<comment type="similarity">
    <text evidence="2 8">Belongs to the Casparian strip membrane proteins (CASP) family.</text>
</comment>
<keyword evidence="4 8" id="KW-1003">Cell membrane</keyword>
<keyword evidence="6 8" id="KW-1133">Transmembrane helix</keyword>
<dbReference type="EMBL" id="JACBKZ010000001">
    <property type="protein sequence ID" value="KAF5959143.1"/>
    <property type="molecule type" value="Genomic_DNA"/>
</dbReference>
<evidence type="ECO:0000256" key="5">
    <source>
        <dbReference type="ARBA" id="ARBA00022692"/>
    </source>
</evidence>
<feature type="domain" description="Casparian strip membrane protein" evidence="9">
    <location>
        <begin position="12"/>
        <end position="141"/>
    </location>
</feature>
<name>A0A7J7I284_CAMSI</name>
<protein>
    <recommendedName>
        <fullName evidence="8">CASP-like protein</fullName>
    </recommendedName>
</protein>
<feature type="transmembrane region" description="Helical" evidence="8">
    <location>
        <begin position="58"/>
        <end position="82"/>
    </location>
</feature>
<evidence type="ECO:0000313" key="10">
    <source>
        <dbReference type="EMBL" id="KAF5959143.1"/>
    </source>
</evidence>
<sequence>MAPPHSTVVSPVVTLLLKVLTFVFLLISLIILTTNTATLSICLSTFKIRFNDVYTYRYMLATIVMGIAYTLLQTVFTIYQLSTGNRLGGDCLFQFDFYADKVISYILATGAAAGFGATVDLKSVFEGTSSSFDQFFNKGKAGR</sequence>
<evidence type="ECO:0000256" key="7">
    <source>
        <dbReference type="ARBA" id="ARBA00023136"/>
    </source>
</evidence>
<dbReference type="InterPro" id="IPR006702">
    <property type="entry name" value="CASP_dom"/>
</dbReference>
<dbReference type="Pfam" id="PF04535">
    <property type="entry name" value="CASP_dom"/>
    <property type="match status" value="1"/>
</dbReference>
<evidence type="ECO:0000256" key="3">
    <source>
        <dbReference type="ARBA" id="ARBA00011489"/>
    </source>
</evidence>
<reference evidence="11" key="1">
    <citation type="journal article" date="2020" name="Nat. Commun.">
        <title>Genome assembly of wild tea tree DASZ reveals pedigree and selection history of tea varieties.</title>
        <authorList>
            <person name="Zhang W."/>
            <person name="Zhang Y."/>
            <person name="Qiu H."/>
            <person name="Guo Y."/>
            <person name="Wan H."/>
            <person name="Zhang X."/>
            <person name="Scossa F."/>
            <person name="Alseekh S."/>
            <person name="Zhang Q."/>
            <person name="Wang P."/>
            <person name="Xu L."/>
            <person name="Schmidt M.H."/>
            <person name="Jia X."/>
            <person name="Li D."/>
            <person name="Zhu A."/>
            <person name="Guo F."/>
            <person name="Chen W."/>
            <person name="Ni D."/>
            <person name="Usadel B."/>
            <person name="Fernie A.R."/>
            <person name="Wen W."/>
        </authorList>
    </citation>
    <scope>NUCLEOTIDE SEQUENCE [LARGE SCALE GENOMIC DNA]</scope>
    <source>
        <strain evidence="11">cv. G240</strain>
    </source>
</reference>
<organism evidence="10 11">
    <name type="scientific">Camellia sinensis</name>
    <name type="common">Tea plant</name>
    <name type="synonym">Thea sinensis</name>
    <dbReference type="NCBI Taxonomy" id="4442"/>
    <lineage>
        <taxon>Eukaryota</taxon>
        <taxon>Viridiplantae</taxon>
        <taxon>Streptophyta</taxon>
        <taxon>Embryophyta</taxon>
        <taxon>Tracheophyta</taxon>
        <taxon>Spermatophyta</taxon>
        <taxon>Magnoliopsida</taxon>
        <taxon>eudicotyledons</taxon>
        <taxon>Gunneridae</taxon>
        <taxon>Pentapetalae</taxon>
        <taxon>asterids</taxon>
        <taxon>Ericales</taxon>
        <taxon>Theaceae</taxon>
        <taxon>Camellia</taxon>
    </lineage>
</organism>
<comment type="caution">
    <text evidence="8">Lacks conserved residue(s) required for the propagation of feature annotation.</text>
</comment>
<evidence type="ECO:0000256" key="2">
    <source>
        <dbReference type="ARBA" id="ARBA00007651"/>
    </source>
</evidence>
<feature type="transmembrane region" description="Helical" evidence="8">
    <location>
        <begin position="20"/>
        <end position="46"/>
    </location>
</feature>